<dbReference type="SMART" id="SM00487">
    <property type="entry name" value="DEXDc"/>
    <property type="match status" value="1"/>
</dbReference>
<dbReference type="GO" id="GO:0003724">
    <property type="term" value="F:RNA helicase activity"/>
    <property type="evidence" value="ECO:0007669"/>
    <property type="project" value="UniProtKB-EC"/>
</dbReference>
<dbReference type="SMART" id="SM00847">
    <property type="entry name" value="HA2"/>
    <property type="match status" value="1"/>
</dbReference>
<name>A0A5J5L014_9MICC</name>
<comment type="caution">
    <text evidence="9">The sequence shown here is derived from an EMBL/GenBank/DDBJ whole genome shotgun (WGS) entry which is preliminary data.</text>
</comment>
<evidence type="ECO:0000256" key="3">
    <source>
        <dbReference type="ARBA" id="ARBA00022801"/>
    </source>
</evidence>
<dbReference type="PIRSF" id="PIRSF005496">
    <property type="entry name" value="ATP_hel_hrpB"/>
    <property type="match status" value="1"/>
</dbReference>
<evidence type="ECO:0000256" key="5">
    <source>
        <dbReference type="ARBA" id="ARBA00022840"/>
    </source>
</evidence>
<dbReference type="InterPro" id="IPR011545">
    <property type="entry name" value="DEAD/DEAH_box_helicase_dom"/>
</dbReference>
<keyword evidence="4 9" id="KW-0347">Helicase</keyword>
<keyword evidence="10" id="KW-1185">Reference proteome</keyword>
<feature type="domain" description="Helicase ATP-binding" evidence="7">
    <location>
        <begin position="24"/>
        <end position="196"/>
    </location>
</feature>
<proteinExistence type="predicted"/>
<sequence length="869" mass="91099">MTSSAFDLGLIGSGLPVAGVTGEFAAALGSGSAVVQAPPGTGKTTLLPPAAANALGEGRVRAVNPGSPRRVVVTQPRRVAARAAATRLARLTGTAVGELAGYTVRGERSVTARTLVEFVTPGILLRRLLQDPELPGVAAVLLDEVHERGLESDLLVGMLAELRQLREDLGLVAMSATLDAERFARLLPTDRGEPAPVISCPSVLHPLEVDWTPYTGHRIDDRGVSGGFLDHVAGTAARAHRDALTADPGVDALVFVPGAWEVARVAQRIRARTDAAEILELHGRVGPRDQDRAVSGRGPGDPPRIVVATSLAESSLTVPGVRLVVDSGLSREPRRDTVRGMSGLVTVAASRASAEQRAGRAARLGPGRVIRCYDERAWAAMPAQSTPEAASADLTQAVLTLAVWGAPRGEGLSLPDPLPAPALGEAVTVLRTLGAVDDDGRATRLGHRLAAVPADPRLARGLLEGAPLTGARRAAEVVALLTGDHPVAGGDLAAALTQLRGGGDSGGRTGRRSHAGAWQQESRRLERIAGQGTPDTGADGAPAESVRGYEPGAVVALARPEWIARKDGGTYLLAGGTRAGLPAGSSLAHHEWLAVAEVSRAAGKAAGGTGATIRMAAPLDRAAAEITGATMLREGDEVHFGNGRLTARRVRALGAITLTSTPVKAEPQRAAEAVREALRRDGLGMLPWGEGSLQLRARLSALHRSMGDPWPAVDDDALLGRLDEWLGPEISAVARGGRIQETPLEPALRRLLPWPEAARLDELAPSRLPVPSGATARVLWDREQPVVRVKLQECFGLAESPRLLGGRVPVVFHLLSPAGRELAITSDLASFWAGPYAQVRAEMRGKYPKHPWPEDPWSTPATARTKARM</sequence>
<dbReference type="AlphaFoldDB" id="A0A5J5L014"/>
<dbReference type="GO" id="GO:0016787">
    <property type="term" value="F:hydrolase activity"/>
    <property type="evidence" value="ECO:0007669"/>
    <property type="project" value="UniProtKB-KW"/>
</dbReference>
<dbReference type="CDD" id="cd18791">
    <property type="entry name" value="SF2_C_RHA"/>
    <property type="match status" value="1"/>
</dbReference>
<organism evidence="9 10">
    <name type="scientific">Kocuria coralli</name>
    <dbReference type="NCBI Taxonomy" id="1461025"/>
    <lineage>
        <taxon>Bacteria</taxon>
        <taxon>Bacillati</taxon>
        <taxon>Actinomycetota</taxon>
        <taxon>Actinomycetes</taxon>
        <taxon>Micrococcales</taxon>
        <taxon>Micrococcaceae</taxon>
        <taxon>Kocuria</taxon>
    </lineage>
</organism>
<dbReference type="PROSITE" id="PS51192">
    <property type="entry name" value="HELICASE_ATP_BIND_1"/>
    <property type="match status" value="1"/>
</dbReference>
<keyword evidence="5" id="KW-0067">ATP-binding</keyword>
<dbReference type="Proteomes" id="UP000325957">
    <property type="component" value="Unassembled WGS sequence"/>
</dbReference>
<accession>A0A5J5L014</accession>
<dbReference type="PROSITE" id="PS00690">
    <property type="entry name" value="DEAH_ATP_HELICASE"/>
    <property type="match status" value="1"/>
</dbReference>
<feature type="domain" description="Helicase C-terminal" evidence="8">
    <location>
        <begin position="239"/>
        <end position="405"/>
    </location>
</feature>
<evidence type="ECO:0000259" key="8">
    <source>
        <dbReference type="PROSITE" id="PS51194"/>
    </source>
</evidence>
<dbReference type="Pfam" id="PF00271">
    <property type="entry name" value="Helicase_C"/>
    <property type="match status" value="1"/>
</dbReference>
<dbReference type="Pfam" id="PF00270">
    <property type="entry name" value="DEAD"/>
    <property type="match status" value="1"/>
</dbReference>
<dbReference type="SUPFAM" id="SSF52540">
    <property type="entry name" value="P-loop containing nucleoside triphosphate hydrolases"/>
    <property type="match status" value="1"/>
</dbReference>
<dbReference type="PANTHER" id="PTHR43519">
    <property type="entry name" value="ATP-DEPENDENT RNA HELICASE HRPB"/>
    <property type="match status" value="1"/>
</dbReference>
<keyword evidence="2" id="KW-0547">Nucleotide-binding</keyword>
<dbReference type="InterPro" id="IPR014001">
    <property type="entry name" value="Helicase_ATP-bd"/>
</dbReference>
<evidence type="ECO:0000313" key="9">
    <source>
        <dbReference type="EMBL" id="KAA9395284.1"/>
    </source>
</evidence>
<dbReference type="InterPro" id="IPR001650">
    <property type="entry name" value="Helicase_C-like"/>
</dbReference>
<feature type="region of interest" description="Disordered" evidence="6">
    <location>
        <begin position="500"/>
        <end position="546"/>
    </location>
</feature>
<dbReference type="EC" id="3.6.4.13" evidence="1"/>
<protein>
    <recommendedName>
        <fullName evidence="1">RNA helicase</fullName>
        <ecNumber evidence="1">3.6.4.13</ecNumber>
    </recommendedName>
</protein>
<dbReference type="InterPro" id="IPR007502">
    <property type="entry name" value="Helicase-assoc_dom"/>
</dbReference>
<evidence type="ECO:0000256" key="1">
    <source>
        <dbReference type="ARBA" id="ARBA00012552"/>
    </source>
</evidence>
<evidence type="ECO:0000256" key="6">
    <source>
        <dbReference type="SAM" id="MobiDB-lite"/>
    </source>
</evidence>
<evidence type="ECO:0000256" key="4">
    <source>
        <dbReference type="ARBA" id="ARBA00022806"/>
    </source>
</evidence>
<dbReference type="RefSeq" id="WP_158032710.1">
    <property type="nucleotide sequence ID" value="NZ_ML708611.1"/>
</dbReference>
<dbReference type="PANTHER" id="PTHR43519:SF1">
    <property type="entry name" value="ATP-DEPENDENT RNA HELICASE HRPB"/>
    <property type="match status" value="1"/>
</dbReference>
<evidence type="ECO:0000313" key="10">
    <source>
        <dbReference type="Proteomes" id="UP000325957"/>
    </source>
</evidence>
<dbReference type="Pfam" id="PF08482">
    <property type="entry name" value="HrpB_C"/>
    <property type="match status" value="1"/>
</dbReference>
<dbReference type="InterPro" id="IPR027417">
    <property type="entry name" value="P-loop_NTPase"/>
</dbReference>
<dbReference type="InterPro" id="IPR010225">
    <property type="entry name" value="HrpB"/>
</dbReference>
<dbReference type="NCBIfam" id="TIGR01970">
    <property type="entry name" value="DEAH_box_HrpB"/>
    <property type="match status" value="1"/>
</dbReference>
<dbReference type="Gene3D" id="1.20.120.1080">
    <property type="match status" value="1"/>
</dbReference>
<evidence type="ECO:0000256" key="2">
    <source>
        <dbReference type="ARBA" id="ARBA00022741"/>
    </source>
</evidence>
<dbReference type="InterPro" id="IPR048333">
    <property type="entry name" value="HA2_WH"/>
</dbReference>
<dbReference type="PROSITE" id="PS51194">
    <property type="entry name" value="HELICASE_CTER"/>
    <property type="match status" value="1"/>
</dbReference>
<dbReference type="InterPro" id="IPR002464">
    <property type="entry name" value="DNA/RNA_helicase_DEAH_CS"/>
</dbReference>
<gene>
    <name evidence="9" type="primary">hrpB</name>
    <name evidence="9" type="ORF">FCK90_02420</name>
</gene>
<dbReference type="EMBL" id="SZWF01000002">
    <property type="protein sequence ID" value="KAA9395284.1"/>
    <property type="molecule type" value="Genomic_DNA"/>
</dbReference>
<dbReference type="GO" id="GO:0003676">
    <property type="term" value="F:nucleic acid binding"/>
    <property type="evidence" value="ECO:0007669"/>
    <property type="project" value="InterPro"/>
</dbReference>
<reference evidence="9 10" key="1">
    <citation type="submission" date="2019-05" db="EMBL/GenBank/DDBJ databases">
        <title>Kocuria coralli sp. nov., a novel actinobacterium isolated from coral reef seawater.</title>
        <authorList>
            <person name="Li J."/>
        </authorList>
    </citation>
    <scope>NUCLEOTIDE SEQUENCE [LARGE SCALE GENOMIC DNA]</scope>
    <source>
        <strain evidence="9 10">SCSIO 13007</strain>
    </source>
</reference>
<dbReference type="InterPro" id="IPR013689">
    <property type="entry name" value="RNA_helicase_ATP-dep_HrpB_C"/>
</dbReference>
<dbReference type="Gene3D" id="3.40.50.300">
    <property type="entry name" value="P-loop containing nucleotide triphosphate hydrolases"/>
    <property type="match status" value="2"/>
</dbReference>
<keyword evidence="3" id="KW-0378">Hydrolase</keyword>
<evidence type="ECO:0000259" key="7">
    <source>
        <dbReference type="PROSITE" id="PS51192"/>
    </source>
</evidence>
<dbReference type="SMART" id="SM00490">
    <property type="entry name" value="HELICc"/>
    <property type="match status" value="1"/>
</dbReference>
<dbReference type="OrthoDB" id="9805617at2"/>
<dbReference type="GO" id="GO:0005524">
    <property type="term" value="F:ATP binding"/>
    <property type="evidence" value="ECO:0007669"/>
    <property type="project" value="UniProtKB-KW"/>
</dbReference>
<dbReference type="Pfam" id="PF04408">
    <property type="entry name" value="WHD_HA2"/>
    <property type="match status" value="1"/>
</dbReference>